<keyword evidence="1" id="KW-0812">Transmembrane</keyword>
<feature type="transmembrane region" description="Helical" evidence="1">
    <location>
        <begin position="127"/>
        <end position="151"/>
    </location>
</feature>
<evidence type="ECO:0000313" key="3">
    <source>
        <dbReference type="RefSeq" id="XP_026279319.1"/>
    </source>
</evidence>
<keyword evidence="1" id="KW-1133">Transmembrane helix</keyword>
<reference evidence="3" key="1">
    <citation type="submission" date="2025-08" db="UniProtKB">
        <authorList>
            <consortium name="RefSeq"/>
        </authorList>
    </citation>
    <scope>IDENTIFICATION</scope>
    <source>
        <tissue evidence="3">Whole organism</tissue>
    </source>
</reference>
<feature type="transmembrane region" description="Helical" evidence="1">
    <location>
        <begin position="89"/>
        <end position="111"/>
    </location>
</feature>
<gene>
    <name evidence="3" type="primary">LOC113207133</name>
</gene>
<keyword evidence="2" id="KW-1185">Reference proteome</keyword>
<accession>A0A6J1SDS5</accession>
<dbReference type="GeneID" id="113207133"/>
<dbReference type="KEGG" id="foc:113207133"/>
<keyword evidence="1" id="KW-0472">Membrane</keyword>
<dbReference type="OrthoDB" id="8191520at2759"/>
<proteinExistence type="predicted"/>
<feature type="transmembrane region" description="Helical" evidence="1">
    <location>
        <begin position="157"/>
        <end position="175"/>
    </location>
</feature>
<dbReference type="AlphaFoldDB" id="A0A6J1SDS5"/>
<organism evidence="2 3">
    <name type="scientific">Frankliniella occidentalis</name>
    <name type="common">Western flower thrips</name>
    <name type="synonym">Euthrips occidentalis</name>
    <dbReference type="NCBI Taxonomy" id="133901"/>
    <lineage>
        <taxon>Eukaryota</taxon>
        <taxon>Metazoa</taxon>
        <taxon>Ecdysozoa</taxon>
        <taxon>Arthropoda</taxon>
        <taxon>Hexapoda</taxon>
        <taxon>Insecta</taxon>
        <taxon>Pterygota</taxon>
        <taxon>Neoptera</taxon>
        <taxon>Paraneoptera</taxon>
        <taxon>Thysanoptera</taxon>
        <taxon>Terebrantia</taxon>
        <taxon>Thripoidea</taxon>
        <taxon>Thripidae</taxon>
        <taxon>Frankliniella</taxon>
    </lineage>
</organism>
<protein>
    <submittedName>
        <fullName evidence="3">Uncharacterized protein LOC113207133</fullName>
    </submittedName>
</protein>
<sequence length="272" mass="31451">MATSPPRWPRPRPRRLVSMLCVRRKWLDRLGRWFVPVNLRRLLQAQGALDAVVAFALTVFFLCELARPGTFTSRDTLRHMSKQELRRYLAFYLWYAFMYLAQMTVSLLLFIDVRNVKYNVDGRRRTVLAFLVFSPTLFINLVLSAANVMYFPWAPLGLFYTLHTLLVAPYWLYAFRYYHWLGDGELVLFEAPLVGFETTSRREDRGVSEPMTDVLKEFVMADGWAETSRALDPSERPQLGDALSSEVSVARLVPIDAEEYPLATVATVHRVS</sequence>
<feature type="transmembrane region" description="Helical" evidence="1">
    <location>
        <begin position="48"/>
        <end position="69"/>
    </location>
</feature>
<evidence type="ECO:0000256" key="1">
    <source>
        <dbReference type="SAM" id="Phobius"/>
    </source>
</evidence>
<dbReference type="RefSeq" id="XP_026279319.1">
    <property type="nucleotide sequence ID" value="XM_026423534.2"/>
</dbReference>
<name>A0A6J1SDS5_FRAOC</name>
<evidence type="ECO:0000313" key="2">
    <source>
        <dbReference type="Proteomes" id="UP000504606"/>
    </source>
</evidence>
<dbReference type="Proteomes" id="UP000504606">
    <property type="component" value="Unplaced"/>
</dbReference>